<dbReference type="SUPFAM" id="SSF53300">
    <property type="entry name" value="vWA-like"/>
    <property type="match status" value="1"/>
</dbReference>
<feature type="compositionally biased region" description="Low complexity" evidence="1">
    <location>
        <begin position="1966"/>
        <end position="1982"/>
    </location>
</feature>
<evidence type="ECO:0000313" key="2">
    <source>
        <dbReference type="EMBL" id="GMF16328.1"/>
    </source>
</evidence>
<feature type="compositionally biased region" description="Basic and acidic residues" evidence="1">
    <location>
        <begin position="1983"/>
        <end position="2007"/>
    </location>
</feature>
<dbReference type="Gene3D" id="3.40.50.300">
    <property type="entry name" value="P-loop containing nucleotide triphosphate hydrolases"/>
    <property type="match status" value="1"/>
</dbReference>
<dbReference type="InterPro" id="IPR027417">
    <property type="entry name" value="P-loop_NTPase"/>
</dbReference>
<dbReference type="Gene3D" id="3.40.50.410">
    <property type="entry name" value="von Willebrand factor, type A domain"/>
    <property type="match status" value="1"/>
</dbReference>
<dbReference type="SUPFAM" id="SSF52540">
    <property type="entry name" value="P-loop containing nucleoside triphosphate hydrolases"/>
    <property type="match status" value="1"/>
</dbReference>
<sequence length="2013" mass="224606">MVAGENGGAHPSVVDSNAGSDFVPAPSLFRLMKLVHETQCEMEIVKPVLDELEVMRLCRFFGTMSSVNPKDFNFDILHAREFDDDFIRFLRFDLLENSCPGDLRLKGLFGKQAQIANALVDMTTCSVETIASLTLDNEGIYCMKMDDDCFNNECEDTKTFGLVVFSWIRDELFQSDGLRDTPAFILRFLTVLVPDIICCTTEADTQQLKVAMMDSDTQEDDEFSSYSVSFHIEKQEDQSDAVAVKKMMKSSIHYERVQRTFWPNMELTFAKWLKKQSQQYRIDLSGSIVQSAKLCQNILQAFDMWPEDEIRASRCAYEKQHHEEYDKAADQLKAEITQQRAVVEQISNGLFELRPIGPLSENAAASLQTAWTAYDAFRGWLKSACTWKFDQKLNFVLDAPARLKEINTVLFSLYSHGQDRQLRSLLEMCSTVSKAELLTKIKAYQKANKQHVGSKKSDEDDKEREVTWESFLEIIAEPLTALHTKWLNAVESGLAAALEVKLKKLKNGQKRKKTGTREVHSPLTAFLDIVKLDAADTPEGRPGDGVVRQKPLGRLRLYPNEYQVAIFTVKVRSAVQVCTNKECMRTKFIYFQPNDDCRQPPRAKEQIIRTFGQVASLCDYNARTRIMTFLSKDSVGLYKFDEAFKNMELVKVIDLGVRSTLTELPFTDILLQDTSMYVTDSSVCTQAIDIHNDQTSNILNMHASPEMNSSSSKMFELADNLTIGAISLVPSNDGSFVGELECISRDDHRHLPALQLGVIFLTDRVSVQCFNDRVLVLDPLVQKHWLYTFYHVFEKFPVRGLLDSISPTHVSVTISSIVSDGDVSALETYHDFLSLLMSDLMALNKPLHGLDLTHGLVVLRSLRGVAMETRSLEFFFRTLITFLPIQICRAEGNALTILHDGVDQSLNEAEVEVQTWGAADIAESIRFGLLSPLLCAWRDRCIVITSMGKQSTGKSYFLNHLTGSSFAIAGNRCTDGAWMSLRIMEDVMLVVLDFEGLGSFERTDQEDVFLSVLNASLSMFTIFRMEMRFDKDIDALFTKFQKGINLLKNDERLFQGSLYMSVKDVNPNDRHGVLTEFQQKFQKLLTANREQNFLTELYSGRLGINCSPPLGTLGYYHSLRHASKLIDELVNGEALPSGFKSGSSFHDCIRLVLAKISILDWTAVDEISQRLEMNDLHRKLPGVIRSGCLIPADCQTKRESIPQTLKDPILFYESDRSLFILEQLSHDYPEFVDCWASVNREIFLDEIDDEDVDFGFSVCSDSCTDTSSIHFTLLALFHRYLALTSKGALEKITDRDYASFDALLSFLIYRRKTKVILWVKQFLGPERFMDEWEKIEQNYLLPFESLLKRCLHGCSNCQLQCMRSSYHSFDEVHDCGMSHVCRGLCEHCMKKCYYNQTGTEIPRCVGKAGHEGACDCLKGDHTCGAGCGLSGASNCGGVCQTDAAAEISHCRGEITHLCNSRHTCNATCETEGICSKLVQVSTKTFSGTCDTFDFELKEMVSVRNKCVIVLNPGQTNHSGVAHSCIKLLPNGSSTVHGCGVKCTACEYYCEKPVGHEGEHSAAHGNMRNMHFITSTHDSVINWEDHKYATGEKGVAEMCNMYCSSAGRGHVHYLKCDKDSSATCTYHGGGDQRRHCKSELKPKPTHEVDEVLHTKYWKTVGWEDPCRSAAERLEFTRCPYMCDAPEHKGEGKVASFCDLEVWHHPVTTPPLSERRGFSYVSGHRFSCSHTASTGKVHHVFVLDCSGSMRGEPWQNLVSGVRGYLRSRCVRGASEDIVSVVTFGNQGIIEFEAVPINSARGMNIVFHGGGTFYSNGLSQASAIFSRTDLSEFTPVMISSPTAVLRIARRAPRWRSTSAIAMQSSVQVEVVKLLAPSVAPLPSCNFWWLSPPGAGHLSSYPDDDDAVGGQVPADVAGGAGLPPGGDDAADEPVALVGPAAPARVRAVGRGQEDAHHGAAARAVRRRRAQGAARAQGVQGAGPQRQSGDHDRGQQLPHRDEPVGRGLERPPRGAASA</sequence>
<dbReference type="InterPro" id="IPR036465">
    <property type="entry name" value="vWFA_dom_sf"/>
</dbReference>
<dbReference type="Proteomes" id="UP001165121">
    <property type="component" value="Unassembled WGS sequence"/>
</dbReference>
<dbReference type="CDD" id="cd00198">
    <property type="entry name" value="vWFA"/>
    <property type="match status" value="1"/>
</dbReference>
<reference evidence="2" key="1">
    <citation type="submission" date="2023-04" db="EMBL/GenBank/DDBJ databases">
        <title>Phytophthora fragariaefolia NBRC 109709.</title>
        <authorList>
            <person name="Ichikawa N."/>
            <person name="Sato H."/>
            <person name="Tonouchi N."/>
        </authorList>
    </citation>
    <scope>NUCLEOTIDE SEQUENCE</scope>
    <source>
        <strain evidence="2">NBRC 109709</strain>
    </source>
</reference>
<keyword evidence="3" id="KW-1185">Reference proteome</keyword>
<dbReference type="OrthoDB" id="2343366at2759"/>
<dbReference type="PANTHER" id="PTHR22796">
    <property type="entry name" value="URG4-RELATED"/>
    <property type="match status" value="1"/>
</dbReference>
<proteinExistence type="predicted"/>
<comment type="caution">
    <text evidence="2">The sequence shown here is derived from an EMBL/GenBank/DDBJ whole genome shotgun (WGS) entry which is preliminary data.</text>
</comment>
<dbReference type="EMBL" id="BSXT01000060">
    <property type="protein sequence ID" value="GMF16328.1"/>
    <property type="molecule type" value="Genomic_DNA"/>
</dbReference>
<feature type="region of interest" description="Disordered" evidence="1">
    <location>
        <begin position="1896"/>
        <end position="1929"/>
    </location>
</feature>
<dbReference type="PANTHER" id="PTHR22796:SF1">
    <property type="entry name" value="VWFA DOMAIN-CONTAINING PROTEIN"/>
    <property type="match status" value="1"/>
</dbReference>
<feature type="region of interest" description="Disordered" evidence="1">
    <location>
        <begin position="1943"/>
        <end position="2013"/>
    </location>
</feature>
<accession>A0A9W6WTP9</accession>
<organism evidence="2 3">
    <name type="scientific">Phytophthora fragariaefolia</name>
    <dbReference type="NCBI Taxonomy" id="1490495"/>
    <lineage>
        <taxon>Eukaryota</taxon>
        <taxon>Sar</taxon>
        <taxon>Stramenopiles</taxon>
        <taxon>Oomycota</taxon>
        <taxon>Peronosporomycetes</taxon>
        <taxon>Peronosporales</taxon>
        <taxon>Peronosporaceae</taxon>
        <taxon>Phytophthora</taxon>
    </lineage>
</organism>
<protein>
    <submittedName>
        <fullName evidence="2">Unnamed protein product</fullName>
    </submittedName>
</protein>
<evidence type="ECO:0000256" key="1">
    <source>
        <dbReference type="SAM" id="MobiDB-lite"/>
    </source>
</evidence>
<evidence type="ECO:0000313" key="3">
    <source>
        <dbReference type="Proteomes" id="UP001165121"/>
    </source>
</evidence>
<gene>
    <name evidence="2" type="ORF">Pfra01_000077100</name>
</gene>
<name>A0A9W6WTP9_9STRA</name>